<evidence type="ECO:0000313" key="2">
    <source>
        <dbReference type="Proteomes" id="UP000298030"/>
    </source>
</evidence>
<dbReference type="Proteomes" id="UP000298030">
    <property type="component" value="Unassembled WGS sequence"/>
</dbReference>
<protein>
    <submittedName>
        <fullName evidence="1">Uncharacterized protein</fullName>
    </submittedName>
</protein>
<evidence type="ECO:0000313" key="1">
    <source>
        <dbReference type="EMBL" id="TEB29789.1"/>
    </source>
</evidence>
<dbReference type="EMBL" id="QPFP01000025">
    <property type="protein sequence ID" value="TEB29789.1"/>
    <property type="molecule type" value="Genomic_DNA"/>
</dbReference>
<sequence>MILLLLVLLLLVLLLIVLLLSVLLPMVLIPILFGDVVRRCGRWLCHLRLSKHEMGE</sequence>
<organism evidence="1 2">
    <name type="scientific">Coprinellus micaceus</name>
    <name type="common">Glistening ink-cap mushroom</name>
    <name type="synonym">Coprinus micaceus</name>
    <dbReference type="NCBI Taxonomy" id="71717"/>
    <lineage>
        <taxon>Eukaryota</taxon>
        <taxon>Fungi</taxon>
        <taxon>Dikarya</taxon>
        <taxon>Basidiomycota</taxon>
        <taxon>Agaricomycotina</taxon>
        <taxon>Agaricomycetes</taxon>
        <taxon>Agaricomycetidae</taxon>
        <taxon>Agaricales</taxon>
        <taxon>Agaricineae</taxon>
        <taxon>Psathyrellaceae</taxon>
        <taxon>Coprinellus</taxon>
    </lineage>
</organism>
<accession>A0A4Y7T892</accession>
<proteinExistence type="predicted"/>
<name>A0A4Y7T892_COPMI</name>
<gene>
    <name evidence="1" type="ORF">FA13DRAFT_1734129</name>
</gene>
<comment type="caution">
    <text evidence="1">The sequence shown here is derived from an EMBL/GenBank/DDBJ whole genome shotgun (WGS) entry which is preliminary data.</text>
</comment>
<reference evidence="1 2" key="1">
    <citation type="journal article" date="2019" name="Nat. Ecol. Evol.">
        <title>Megaphylogeny resolves global patterns of mushroom evolution.</title>
        <authorList>
            <person name="Varga T."/>
            <person name="Krizsan K."/>
            <person name="Foldi C."/>
            <person name="Dima B."/>
            <person name="Sanchez-Garcia M."/>
            <person name="Sanchez-Ramirez S."/>
            <person name="Szollosi G.J."/>
            <person name="Szarkandi J.G."/>
            <person name="Papp V."/>
            <person name="Albert L."/>
            <person name="Andreopoulos W."/>
            <person name="Angelini C."/>
            <person name="Antonin V."/>
            <person name="Barry K.W."/>
            <person name="Bougher N.L."/>
            <person name="Buchanan P."/>
            <person name="Buyck B."/>
            <person name="Bense V."/>
            <person name="Catcheside P."/>
            <person name="Chovatia M."/>
            <person name="Cooper J."/>
            <person name="Damon W."/>
            <person name="Desjardin D."/>
            <person name="Finy P."/>
            <person name="Geml J."/>
            <person name="Haridas S."/>
            <person name="Hughes K."/>
            <person name="Justo A."/>
            <person name="Karasinski D."/>
            <person name="Kautmanova I."/>
            <person name="Kiss B."/>
            <person name="Kocsube S."/>
            <person name="Kotiranta H."/>
            <person name="LaButti K.M."/>
            <person name="Lechner B.E."/>
            <person name="Liimatainen K."/>
            <person name="Lipzen A."/>
            <person name="Lukacs Z."/>
            <person name="Mihaltcheva S."/>
            <person name="Morgado L.N."/>
            <person name="Niskanen T."/>
            <person name="Noordeloos M.E."/>
            <person name="Ohm R.A."/>
            <person name="Ortiz-Santana B."/>
            <person name="Ovrebo C."/>
            <person name="Racz N."/>
            <person name="Riley R."/>
            <person name="Savchenko A."/>
            <person name="Shiryaev A."/>
            <person name="Soop K."/>
            <person name="Spirin V."/>
            <person name="Szebenyi C."/>
            <person name="Tomsovsky M."/>
            <person name="Tulloss R.E."/>
            <person name="Uehling J."/>
            <person name="Grigoriev I.V."/>
            <person name="Vagvolgyi C."/>
            <person name="Papp T."/>
            <person name="Martin F.M."/>
            <person name="Miettinen O."/>
            <person name="Hibbett D.S."/>
            <person name="Nagy L.G."/>
        </authorList>
    </citation>
    <scope>NUCLEOTIDE SEQUENCE [LARGE SCALE GENOMIC DNA]</scope>
    <source>
        <strain evidence="1 2">FP101781</strain>
    </source>
</reference>
<keyword evidence="2" id="KW-1185">Reference proteome</keyword>
<dbReference type="AlphaFoldDB" id="A0A4Y7T892"/>